<dbReference type="HAMAP" id="MF_01018">
    <property type="entry name" value="HisG_Short"/>
    <property type="match status" value="1"/>
</dbReference>
<dbReference type="PROSITE" id="PS01316">
    <property type="entry name" value="ATP_P_PHORIBOSYLTR"/>
    <property type="match status" value="1"/>
</dbReference>
<protein>
    <recommendedName>
        <fullName evidence="7 16">ATP phosphoribosyltransferase</fullName>
        <shortName evidence="16">ATP-PRT</shortName>
        <shortName evidence="16">ATP-PRTase</shortName>
        <ecNumber evidence="6 16">2.4.2.17</ecNumber>
    </recommendedName>
</protein>
<evidence type="ECO:0000256" key="15">
    <source>
        <dbReference type="ARBA" id="ARBA00024861"/>
    </source>
</evidence>
<dbReference type="GO" id="GO:0005524">
    <property type="term" value="F:ATP binding"/>
    <property type="evidence" value="ECO:0007669"/>
    <property type="project" value="UniProtKB-KW"/>
</dbReference>
<dbReference type="InterPro" id="IPR013820">
    <property type="entry name" value="ATP_PRibTrfase_cat"/>
</dbReference>
<comment type="function">
    <text evidence="15 16">Catalyzes the condensation of ATP and 5-phosphoribose 1-diphosphate to form N'-(5'-phosphoribosyl)-ATP (PR-ATP). Has a crucial role in the pathway because the rate of histidine biosynthesis seems to be controlled primarily by regulation of HisG enzymatic activity.</text>
</comment>
<dbReference type="EMBL" id="AZHO01000021">
    <property type="protein sequence ID" value="KMT59253.1"/>
    <property type="molecule type" value="Genomic_DNA"/>
</dbReference>
<sequence>MRLKIALTKGRLEDEAVRLLTKAQVDCSVLADKKRKLIFQSETDEIDFFLVKAVDVLTYVKHGAADIGIVGRDVLLEAASSYYEVLDLKIGVCRFCLAAPKTFDPTDYKRKVIATKYPNVTEAFFRQRGEDVEIIKIEGSVEIAPLLGLADAIVDIVETGATLRDNGLVIFETIHPISARLIVNKASLKQNKTRIFSLIDKLQLVLKEETADETING</sequence>
<dbReference type="AlphaFoldDB" id="A0A0J8GEP1"/>
<dbReference type="RefSeq" id="WP_007473557.1">
    <property type="nucleotide sequence ID" value="NZ_KQ130616.1"/>
</dbReference>
<evidence type="ECO:0000256" key="16">
    <source>
        <dbReference type="HAMAP-Rule" id="MF_01018"/>
    </source>
</evidence>
<feature type="domain" description="ATP phosphoribosyltransferase catalytic" evidence="17">
    <location>
        <begin position="52"/>
        <end position="203"/>
    </location>
</feature>
<comment type="pathway">
    <text evidence="3 16">Amino-acid biosynthesis; L-histidine biosynthesis; L-histidine from 5-phospho-alpha-D-ribose 1-diphosphate: step 1/9.</text>
</comment>
<dbReference type="UniPathway" id="UPA00031">
    <property type="reaction ID" value="UER00006"/>
</dbReference>
<dbReference type="InterPro" id="IPR001348">
    <property type="entry name" value="ATP_PRibTrfase_HisG"/>
</dbReference>
<evidence type="ECO:0000313" key="19">
    <source>
        <dbReference type="Proteomes" id="UP000052258"/>
    </source>
</evidence>
<evidence type="ECO:0000256" key="8">
    <source>
        <dbReference type="ARBA" id="ARBA00022490"/>
    </source>
</evidence>
<keyword evidence="11 16" id="KW-0808">Transferase</keyword>
<evidence type="ECO:0000256" key="13">
    <source>
        <dbReference type="ARBA" id="ARBA00022840"/>
    </source>
</evidence>
<reference evidence="18 19" key="1">
    <citation type="journal article" date="2015" name="Genome Biol. Evol.">
        <title>Comparative Genomics of Listeria Sensu Lato: Genus-Wide Differences in Evolutionary Dynamics and the Progressive Gain of Complex, Potentially Pathogenicity-Related Traits through Lateral Gene Transfer.</title>
        <authorList>
            <person name="Chiara M."/>
            <person name="Caruso M."/>
            <person name="D'Erchia A.M."/>
            <person name="Manzari C."/>
            <person name="Fraccalvieri R."/>
            <person name="Goffredo E."/>
            <person name="Latorre L."/>
            <person name="Miccolupo A."/>
            <person name="Padalino I."/>
            <person name="Santagada G."/>
            <person name="Chiocco D."/>
            <person name="Pesole G."/>
            <person name="Horner D.S."/>
            <person name="Parisi A."/>
        </authorList>
    </citation>
    <scope>NUCLEOTIDE SEQUENCE [LARGE SCALE GENOMIC DNA]</scope>
    <source>
        <strain evidence="18 19">1991</strain>
    </source>
</reference>
<evidence type="ECO:0000256" key="4">
    <source>
        <dbReference type="ARBA" id="ARBA00009489"/>
    </source>
</evidence>
<evidence type="ECO:0000256" key="6">
    <source>
        <dbReference type="ARBA" id="ARBA00011946"/>
    </source>
</evidence>
<dbReference type="PANTHER" id="PTHR21403">
    <property type="entry name" value="ATP PHOSPHORIBOSYLTRANSFERASE ATP-PRTASE"/>
    <property type="match status" value="1"/>
</dbReference>
<keyword evidence="13 16" id="KW-0067">ATP-binding</keyword>
<accession>A0A0J8GEP1</accession>
<comment type="subunit">
    <text evidence="5 16">Heteromultimer composed of HisG and HisZ subunits.</text>
</comment>
<dbReference type="NCBIfam" id="TIGR00070">
    <property type="entry name" value="hisG"/>
    <property type="match status" value="1"/>
</dbReference>
<dbReference type="Pfam" id="PF01634">
    <property type="entry name" value="HisG"/>
    <property type="match status" value="1"/>
</dbReference>
<evidence type="ECO:0000256" key="12">
    <source>
        <dbReference type="ARBA" id="ARBA00022741"/>
    </source>
</evidence>
<dbReference type="InterPro" id="IPR024893">
    <property type="entry name" value="ATP_PRibTrfase_HisG_short"/>
</dbReference>
<comment type="domain">
    <text evidence="16">Lacks the C-terminal regulatory region which is replaced by HisZ.</text>
</comment>
<proteinExistence type="inferred from homology"/>
<dbReference type="OrthoDB" id="9801867at2"/>
<dbReference type="GO" id="GO:0005737">
    <property type="term" value="C:cytoplasm"/>
    <property type="evidence" value="ECO:0007669"/>
    <property type="project" value="UniProtKB-SubCell"/>
</dbReference>
<dbReference type="EC" id="2.4.2.17" evidence="6 16"/>
<dbReference type="SUPFAM" id="SSF53850">
    <property type="entry name" value="Periplasmic binding protein-like II"/>
    <property type="match status" value="1"/>
</dbReference>
<dbReference type="GO" id="GO:0000105">
    <property type="term" value="P:L-histidine biosynthetic process"/>
    <property type="evidence" value="ECO:0007669"/>
    <property type="project" value="UniProtKB-UniRule"/>
</dbReference>
<evidence type="ECO:0000259" key="17">
    <source>
        <dbReference type="Pfam" id="PF01634"/>
    </source>
</evidence>
<dbReference type="Proteomes" id="UP000052258">
    <property type="component" value="Unassembled WGS sequence"/>
</dbReference>
<dbReference type="FunFam" id="3.40.190.10:FF:000008">
    <property type="entry name" value="ATP phosphoribosyltransferase"/>
    <property type="match status" value="1"/>
</dbReference>
<keyword evidence="19" id="KW-1185">Reference proteome</keyword>
<comment type="caution">
    <text evidence="18">The sequence shown here is derived from an EMBL/GenBank/DDBJ whole genome shotgun (WGS) entry which is preliminary data.</text>
</comment>
<comment type="catalytic activity">
    <reaction evidence="1 16">
        <text>1-(5-phospho-beta-D-ribosyl)-ATP + diphosphate = 5-phospho-alpha-D-ribose 1-diphosphate + ATP</text>
        <dbReference type="Rhea" id="RHEA:18473"/>
        <dbReference type="ChEBI" id="CHEBI:30616"/>
        <dbReference type="ChEBI" id="CHEBI:33019"/>
        <dbReference type="ChEBI" id="CHEBI:58017"/>
        <dbReference type="ChEBI" id="CHEBI:73183"/>
        <dbReference type="EC" id="2.4.2.17"/>
    </reaction>
</comment>
<dbReference type="CDD" id="cd13595">
    <property type="entry name" value="PBP2_HisGs"/>
    <property type="match status" value="1"/>
</dbReference>
<keyword evidence="12 16" id="KW-0547">Nucleotide-binding</keyword>
<gene>
    <name evidence="16" type="primary">hisG</name>
    <name evidence="18" type="ORF">X560_1794</name>
</gene>
<dbReference type="GO" id="GO:0003879">
    <property type="term" value="F:ATP phosphoribosyltransferase activity"/>
    <property type="evidence" value="ECO:0007669"/>
    <property type="project" value="UniProtKB-UniRule"/>
</dbReference>
<comment type="similarity">
    <text evidence="4 16">Belongs to the ATP phosphoribosyltransferase family. Short subfamily.</text>
</comment>
<keyword evidence="8 16" id="KW-0963">Cytoplasm</keyword>
<evidence type="ECO:0000256" key="10">
    <source>
        <dbReference type="ARBA" id="ARBA00022676"/>
    </source>
</evidence>
<keyword evidence="14 16" id="KW-0368">Histidine biosynthesis</keyword>
<name>A0A0J8GEP1_9LIST</name>
<keyword evidence="9 16" id="KW-0028">Amino-acid biosynthesis</keyword>
<dbReference type="Gene3D" id="3.40.190.10">
    <property type="entry name" value="Periplasmic binding protein-like II"/>
    <property type="match status" value="2"/>
</dbReference>
<evidence type="ECO:0000256" key="14">
    <source>
        <dbReference type="ARBA" id="ARBA00023102"/>
    </source>
</evidence>
<evidence type="ECO:0000313" key="18">
    <source>
        <dbReference type="EMBL" id="KMT59253.1"/>
    </source>
</evidence>
<evidence type="ECO:0000256" key="9">
    <source>
        <dbReference type="ARBA" id="ARBA00022605"/>
    </source>
</evidence>
<dbReference type="FunFam" id="3.40.190.10:FF:000011">
    <property type="entry name" value="ATP phosphoribosyltransferase"/>
    <property type="match status" value="1"/>
</dbReference>
<organism evidence="18 19">
    <name type="scientific">Listeria fleischmannii 1991</name>
    <dbReference type="NCBI Taxonomy" id="1430899"/>
    <lineage>
        <taxon>Bacteria</taxon>
        <taxon>Bacillati</taxon>
        <taxon>Bacillota</taxon>
        <taxon>Bacilli</taxon>
        <taxon>Bacillales</taxon>
        <taxon>Listeriaceae</taxon>
        <taxon>Listeria</taxon>
    </lineage>
</organism>
<dbReference type="InterPro" id="IPR018198">
    <property type="entry name" value="ATP_PRibTrfase_CS"/>
</dbReference>
<evidence type="ECO:0000256" key="5">
    <source>
        <dbReference type="ARBA" id="ARBA00011496"/>
    </source>
</evidence>
<evidence type="ECO:0000256" key="1">
    <source>
        <dbReference type="ARBA" id="ARBA00000915"/>
    </source>
</evidence>
<comment type="subcellular location">
    <subcellularLocation>
        <location evidence="2 16">Cytoplasm</location>
    </subcellularLocation>
</comment>
<dbReference type="PANTHER" id="PTHR21403:SF8">
    <property type="entry name" value="ATP PHOSPHORIBOSYLTRANSFERASE"/>
    <property type="match status" value="1"/>
</dbReference>
<keyword evidence="10 16" id="KW-0328">Glycosyltransferase</keyword>
<evidence type="ECO:0000256" key="2">
    <source>
        <dbReference type="ARBA" id="ARBA00004496"/>
    </source>
</evidence>
<evidence type="ECO:0000256" key="3">
    <source>
        <dbReference type="ARBA" id="ARBA00004667"/>
    </source>
</evidence>
<evidence type="ECO:0000256" key="11">
    <source>
        <dbReference type="ARBA" id="ARBA00022679"/>
    </source>
</evidence>
<dbReference type="PATRIC" id="fig|1430899.3.peg.1831"/>
<evidence type="ECO:0000256" key="7">
    <source>
        <dbReference type="ARBA" id="ARBA00020998"/>
    </source>
</evidence>